<dbReference type="KEGG" id="bspl:114858904"/>
<dbReference type="EC" id="3.2.1.17" evidence="1"/>
<keyword evidence="3" id="KW-1015">Disulfide bond</keyword>
<dbReference type="SMART" id="SM00263">
    <property type="entry name" value="LYZ1"/>
    <property type="match status" value="1"/>
</dbReference>
<dbReference type="Gene3D" id="1.10.530.10">
    <property type="match status" value="1"/>
</dbReference>
<dbReference type="PANTHER" id="PTHR11407">
    <property type="entry name" value="LYSOZYME C"/>
    <property type="match status" value="1"/>
</dbReference>
<dbReference type="InterPro" id="IPR001916">
    <property type="entry name" value="Glyco_hydro_22"/>
</dbReference>
<accession>A0A6P7N2E4</accession>
<dbReference type="InterPro" id="IPR023346">
    <property type="entry name" value="Lysozyme-like_dom_sf"/>
</dbReference>
<feature type="domain" description="Glycosyl hydrolases family 22 (GH22)" evidence="5">
    <location>
        <begin position="113"/>
        <end position="131"/>
    </location>
</feature>
<dbReference type="InParanoid" id="A0A6P7N2E4"/>
<evidence type="ECO:0000256" key="3">
    <source>
        <dbReference type="ARBA" id="ARBA00023157"/>
    </source>
</evidence>
<dbReference type="PROSITE" id="PS00128">
    <property type="entry name" value="GLYCOSYL_HYDROL_F22_1"/>
    <property type="match status" value="1"/>
</dbReference>
<feature type="signal peptide" evidence="4">
    <location>
        <begin position="1"/>
        <end position="30"/>
    </location>
</feature>
<dbReference type="OrthoDB" id="17373at2759"/>
<dbReference type="PROSITE" id="PS51348">
    <property type="entry name" value="GLYCOSYL_HYDROL_F22_2"/>
    <property type="match status" value="1"/>
</dbReference>
<evidence type="ECO:0000313" key="6">
    <source>
        <dbReference type="Proteomes" id="UP000515150"/>
    </source>
</evidence>
<dbReference type="PROSITE" id="PS51257">
    <property type="entry name" value="PROKAR_LIPOPROTEIN"/>
    <property type="match status" value="1"/>
</dbReference>
<evidence type="ECO:0000256" key="1">
    <source>
        <dbReference type="ARBA" id="ARBA00012732"/>
    </source>
</evidence>
<dbReference type="GO" id="GO:0031640">
    <property type="term" value="P:killing of cells of another organism"/>
    <property type="evidence" value="ECO:0007669"/>
    <property type="project" value="UniProtKB-KW"/>
</dbReference>
<sequence>MAEAGVKLLPVPVLVLVLVLVLLGCSLAHGSRCDVMNQLRRSLDKLSAPDPHGLDGEHFMAKLVCYANVANGLNTSAVTQLDGRGPNVTFYGTFQLPNDLVCSDGTVASRNLCEQDCSNFVNSDIEDDALCLFRLLLLFLEHGFEADQKIQQYIQLIFNPACANALDDGYAC</sequence>
<dbReference type="PANTHER" id="PTHR11407:SF63">
    <property type="entry name" value="LYSOZYME C"/>
    <property type="match status" value="1"/>
</dbReference>
<name>A0A6P7N2E4_BETSP</name>
<dbReference type="GO" id="GO:0003796">
    <property type="term" value="F:lysozyme activity"/>
    <property type="evidence" value="ECO:0007669"/>
    <property type="project" value="UniProtKB-EC"/>
</dbReference>
<evidence type="ECO:0000313" key="7">
    <source>
        <dbReference type="RefSeq" id="XP_029012420.1"/>
    </source>
</evidence>
<keyword evidence="2" id="KW-0929">Antimicrobial</keyword>
<protein>
    <recommendedName>
        <fullName evidence="1">lysozyme</fullName>
        <ecNumber evidence="1">3.2.1.17</ecNumber>
    </recommendedName>
</protein>
<dbReference type="GeneID" id="114858904"/>
<keyword evidence="4" id="KW-0732">Signal</keyword>
<dbReference type="AlphaFoldDB" id="A0A6P7N2E4"/>
<dbReference type="RefSeq" id="XP_029012420.1">
    <property type="nucleotide sequence ID" value="XM_029156587.3"/>
</dbReference>
<dbReference type="Proteomes" id="UP000515150">
    <property type="component" value="Chromosome 1"/>
</dbReference>
<evidence type="ECO:0000259" key="5">
    <source>
        <dbReference type="PROSITE" id="PS00128"/>
    </source>
</evidence>
<dbReference type="SUPFAM" id="SSF53955">
    <property type="entry name" value="Lysozyme-like"/>
    <property type="match status" value="1"/>
</dbReference>
<reference evidence="7" key="1">
    <citation type="submission" date="2025-08" db="UniProtKB">
        <authorList>
            <consortium name="RefSeq"/>
        </authorList>
    </citation>
    <scope>IDENTIFICATION</scope>
</reference>
<dbReference type="Pfam" id="PF00062">
    <property type="entry name" value="Lys"/>
    <property type="match status" value="1"/>
</dbReference>
<keyword evidence="2" id="KW-0081">Bacteriolytic enzyme</keyword>
<evidence type="ECO:0000256" key="4">
    <source>
        <dbReference type="SAM" id="SignalP"/>
    </source>
</evidence>
<dbReference type="GO" id="GO:0042742">
    <property type="term" value="P:defense response to bacterium"/>
    <property type="evidence" value="ECO:0007669"/>
    <property type="project" value="UniProtKB-KW"/>
</dbReference>
<feature type="chain" id="PRO_5027640419" description="lysozyme" evidence="4">
    <location>
        <begin position="31"/>
        <end position="172"/>
    </location>
</feature>
<proteinExistence type="predicted"/>
<keyword evidence="6" id="KW-1185">Reference proteome</keyword>
<evidence type="ECO:0000256" key="2">
    <source>
        <dbReference type="ARBA" id="ARBA00022638"/>
    </source>
</evidence>
<dbReference type="InterPro" id="IPR019799">
    <property type="entry name" value="Glyco_hydro_22_CS"/>
</dbReference>
<gene>
    <name evidence="7" type="primary">LOC114858904</name>
</gene>
<organism evidence="6 7">
    <name type="scientific">Betta splendens</name>
    <name type="common">Siamese fighting fish</name>
    <dbReference type="NCBI Taxonomy" id="158456"/>
    <lineage>
        <taxon>Eukaryota</taxon>
        <taxon>Metazoa</taxon>
        <taxon>Chordata</taxon>
        <taxon>Craniata</taxon>
        <taxon>Vertebrata</taxon>
        <taxon>Euteleostomi</taxon>
        <taxon>Actinopterygii</taxon>
        <taxon>Neopterygii</taxon>
        <taxon>Teleostei</taxon>
        <taxon>Neoteleostei</taxon>
        <taxon>Acanthomorphata</taxon>
        <taxon>Anabantaria</taxon>
        <taxon>Anabantiformes</taxon>
        <taxon>Anabantoidei</taxon>
        <taxon>Osphronemidae</taxon>
        <taxon>Betta</taxon>
    </lineage>
</organism>